<reference evidence="2 3" key="1">
    <citation type="submission" date="2019-07" db="EMBL/GenBank/DDBJ databases">
        <title>Whole genome shotgun sequence of Meiothermus hypogaeus NBRC 106114.</title>
        <authorList>
            <person name="Hosoyama A."/>
            <person name="Uohara A."/>
            <person name="Ohji S."/>
            <person name="Ichikawa N."/>
        </authorList>
    </citation>
    <scope>NUCLEOTIDE SEQUENCE [LARGE SCALE GENOMIC DNA]</scope>
    <source>
        <strain evidence="2 3">NBRC 106114</strain>
    </source>
</reference>
<dbReference type="EMBL" id="BJXL01000064">
    <property type="protein sequence ID" value="GEM83876.1"/>
    <property type="molecule type" value="Genomic_DNA"/>
</dbReference>
<feature type="transmembrane region" description="Helical" evidence="1">
    <location>
        <begin position="57"/>
        <end position="82"/>
    </location>
</feature>
<keyword evidence="1" id="KW-0812">Transmembrane</keyword>
<keyword evidence="1" id="KW-0472">Membrane</keyword>
<gene>
    <name evidence="2" type="ORF">MHY01S_20420</name>
</gene>
<evidence type="ECO:0000256" key="1">
    <source>
        <dbReference type="SAM" id="Phobius"/>
    </source>
</evidence>
<keyword evidence="1" id="KW-1133">Transmembrane helix</keyword>
<sequence>MGNLGKLEALLLKILGSLALGVALLALPPLALPDRHLTPTARALPEGSLPRQEALAAVRQGALAQLTLGGLAGAVLLGLGGLRGEVARLRERLEQALEEA</sequence>
<dbReference type="RefSeq" id="WP_027883276.1">
    <property type="nucleotide sequence ID" value="NZ_BJXL01000064.1"/>
</dbReference>
<dbReference type="Proteomes" id="UP000321197">
    <property type="component" value="Unassembled WGS sequence"/>
</dbReference>
<evidence type="ECO:0000313" key="2">
    <source>
        <dbReference type="EMBL" id="GEM83876.1"/>
    </source>
</evidence>
<proteinExistence type="predicted"/>
<accession>A0A511R4C7</accession>
<protein>
    <submittedName>
        <fullName evidence="2">Uncharacterized protein</fullName>
    </submittedName>
</protein>
<name>A0A511R4C7_9DEIN</name>
<organism evidence="2 3">
    <name type="scientific">Meiothermus hypogaeus NBRC 106114</name>
    <dbReference type="NCBI Taxonomy" id="1227553"/>
    <lineage>
        <taxon>Bacteria</taxon>
        <taxon>Thermotogati</taxon>
        <taxon>Deinococcota</taxon>
        <taxon>Deinococci</taxon>
        <taxon>Thermales</taxon>
        <taxon>Thermaceae</taxon>
        <taxon>Meiothermus</taxon>
    </lineage>
</organism>
<dbReference type="AlphaFoldDB" id="A0A511R4C7"/>
<comment type="caution">
    <text evidence="2">The sequence shown here is derived from an EMBL/GenBank/DDBJ whole genome shotgun (WGS) entry which is preliminary data.</text>
</comment>
<evidence type="ECO:0000313" key="3">
    <source>
        <dbReference type="Proteomes" id="UP000321197"/>
    </source>
</evidence>